<feature type="domain" description="AAA+ ATPase" evidence="5">
    <location>
        <begin position="2"/>
        <end position="157"/>
    </location>
</feature>
<evidence type="ECO:0000259" key="5">
    <source>
        <dbReference type="SMART" id="SM00382"/>
    </source>
</evidence>
<evidence type="ECO:0000256" key="2">
    <source>
        <dbReference type="ARBA" id="ARBA00022801"/>
    </source>
</evidence>
<dbReference type="PANTHER" id="PTHR43146">
    <property type="entry name" value="CANCER-RELATED NUCLEOSIDE-TRIPHOSPHATASE"/>
    <property type="match status" value="1"/>
</dbReference>
<dbReference type="eggNOG" id="COG1618">
    <property type="taxonomic scope" value="Bacteria"/>
</dbReference>
<comment type="catalytic activity">
    <reaction evidence="4">
        <text>a ribonucleoside 5'-triphosphate + H2O = a ribonucleoside 5'-diphosphate + phosphate + H(+)</text>
        <dbReference type="Rhea" id="RHEA:23680"/>
        <dbReference type="ChEBI" id="CHEBI:15377"/>
        <dbReference type="ChEBI" id="CHEBI:15378"/>
        <dbReference type="ChEBI" id="CHEBI:43474"/>
        <dbReference type="ChEBI" id="CHEBI:57930"/>
        <dbReference type="ChEBI" id="CHEBI:61557"/>
        <dbReference type="EC" id="3.6.1.15"/>
    </reaction>
</comment>
<evidence type="ECO:0000256" key="3">
    <source>
        <dbReference type="ARBA" id="ARBA00022840"/>
    </source>
</evidence>
<dbReference type="InterPro" id="IPR003593">
    <property type="entry name" value="AAA+_ATPase"/>
</dbReference>
<keyword evidence="1 4" id="KW-0547">Nucleotide-binding</keyword>
<dbReference type="PANTHER" id="PTHR43146:SF1">
    <property type="entry name" value="CANCER-RELATED NUCLEOSIDE-TRIPHOSPHATASE"/>
    <property type="match status" value="1"/>
</dbReference>
<dbReference type="EMBL" id="CP001230">
    <property type="protein sequence ID" value="ACO03672.1"/>
    <property type="molecule type" value="Genomic_DNA"/>
</dbReference>
<evidence type="ECO:0000313" key="6">
    <source>
        <dbReference type="EMBL" id="ACO03672.1"/>
    </source>
</evidence>
<protein>
    <recommendedName>
        <fullName evidence="4">Nucleoside-triphosphatase PERMA_0014</fullName>
        <shortName evidence="4">NTPase</shortName>
        <ecNumber evidence="4">3.6.1.15</ecNumber>
    </recommendedName>
    <alternativeName>
        <fullName evidence="4">Nucleoside triphosphate phosphohydrolase</fullName>
    </alternativeName>
</protein>
<dbReference type="SMART" id="SM00382">
    <property type="entry name" value="AAA"/>
    <property type="match status" value="1"/>
</dbReference>
<dbReference type="OrthoDB" id="9786803at2"/>
<proteinExistence type="inferred from homology"/>
<evidence type="ECO:0000256" key="4">
    <source>
        <dbReference type="HAMAP-Rule" id="MF_00796"/>
    </source>
</evidence>
<dbReference type="HAMAP" id="MF_00796">
    <property type="entry name" value="NTPase_1"/>
    <property type="match status" value="1"/>
</dbReference>
<keyword evidence="2 4" id="KW-0378">Hydrolase</keyword>
<organism evidence="6 7">
    <name type="scientific">Persephonella marina (strain DSM 14350 / EX-H1)</name>
    <dbReference type="NCBI Taxonomy" id="123214"/>
    <lineage>
        <taxon>Bacteria</taxon>
        <taxon>Pseudomonadati</taxon>
        <taxon>Aquificota</taxon>
        <taxon>Aquificia</taxon>
        <taxon>Aquificales</taxon>
        <taxon>Hydrogenothermaceae</taxon>
        <taxon>Persephonella</taxon>
    </lineage>
</organism>
<keyword evidence="7" id="KW-1185">Reference proteome</keyword>
<evidence type="ECO:0000313" key="7">
    <source>
        <dbReference type="Proteomes" id="UP000001366"/>
    </source>
</evidence>
<feature type="binding site" evidence="4">
    <location>
        <begin position="7"/>
        <end position="14"/>
    </location>
    <ligand>
        <name>ATP</name>
        <dbReference type="ChEBI" id="CHEBI:30616"/>
    </ligand>
</feature>
<evidence type="ECO:0000256" key="1">
    <source>
        <dbReference type="ARBA" id="ARBA00022741"/>
    </source>
</evidence>
<comment type="function">
    <text evidence="4">Has nucleotide phosphatase activity towards ATP, GTP, CTP, TTP and UTP. May hydrolyze nucleoside diphosphates with lower efficiency.</text>
</comment>
<feature type="binding site" evidence="4">
    <location>
        <begin position="97"/>
        <end position="104"/>
    </location>
    <ligand>
        <name>ATP</name>
        <dbReference type="ChEBI" id="CHEBI:30616"/>
    </ligand>
</feature>
<keyword evidence="3 4" id="KW-0067">ATP-binding</keyword>
<dbReference type="Pfam" id="PF03266">
    <property type="entry name" value="NTPase_1"/>
    <property type="match status" value="1"/>
</dbReference>
<dbReference type="InterPro" id="IPR004948">
    <property type="entry name" value="Nuc-triphosphatase_THEP1"/>
</dbReference>
<comment type="similarity">
    <text evidence="4">Belongs to the THEP1 NTPase family.</text>
</comment>
<dbReference type="Proteomes" id="UP000001366">
    <property type="component" value="Chromosome"/>
</dbReference>
<dbReference type="RefSeq" id="WP_012675911.1">
    <property type="nucleotide sequence ID" value="NC_012440.1"/>
</dbReference>
<dbReference type="KEGG" id="pmx:PERMA_0014"/>
<dbReference type="AlphaFoldDB" id="C0QSZ6"/>
<dbReference type="InterPro" id="IPR027417">
    <property type="entry name" value="P-loop_NTPase"/>
</dbReference>
<dbReference type="SUPFAM" id="SSF52540">
    <property type="entry name" value="P-loop containing nucleoside triphosphate hydrolases"/>
    <property type="match status" value="1"/>
</dbReference>
<dbReference type="HOGENOM" id="CLU_103145_1_1_0"/>
<dbReference type="GO" id="GO:0017111">
    <property type="term" value="F:ribonucleoside triphosphate phosphatase activity"/>
    <property type="evidence" value="ECO:0007669"/>
    <property type="project" value="UniProtKB-UniRule"/>
</dbReference>
<gene>
    <name evidence="6" type="ordered locus">PERMA_0014</name>
</gene>
<dbReference type="Gene3D" id="3.40.50.300">
    <property type="entry name" value="P-loop containing nucleotide triphosphate hydrolases"/>
    <property type="match status" value="1"/>
</dbReference>
<dbReference type="STRING" id="123214.PERMA_0014"/>
<dbReference type="NCBIfam" id="NF010248">
    <property type="entry name" value="PRK13695.1"/>
    <property type="match status" value="1"/>
</dbReference>
<dbReference type="EC" id="3.6.1.15" evidence="4"/>
<reference evidence="6 7" key="1">
    <citation type="journal article" date="2009" name="J. Bacteriol.">
        <title>Complete and draft genome sequences of six members of the Aquificales.</title>
        <authorList>
            <person name="Reysenbach A.L."/>
            <person name="Hamamura N."/>
            <person name="Podar M."/>
            <person name="Griffiths E."/>
            <person name="Ferreira S."/>
            <person name="Hochstein R."/>
            <person name="Heidelberg J."/>
            <person name="Johnson J."/>
            <person name="Mead D."/>
            <person name="Pohorille A."/>
            <person name="Sarmiento M."/>
            <person name="Schweighofer K."/>
            <person name="Seshadri R."/>
            <person name="Voytek M.A."/>
        </authorList>
    </citation>
    <scope>NUCLEOTIDE SEQUENCE [LARGE SCALE GENOMIC DNA]</scope>
    <source>
        <strain evidence="7">DSM 14350 / EX-H1</strain>
    </source>
</reference>
<dbReference type="GO" id="GO:0005524">
    <property type="term" value="F:ATP binding"/>
    <property type="evidence" value="ECO:0007669"/>
    <property type="project" value="UniProtKB-UniRule"/>
</dbReference>
<dbReference type="PaxDb" id="123214-PERMA_0014"/>
<accession>C0QSZ6</accession>
<name>C0QSZ6_PERMH</name>
<sequence length="182" mass="20877">MKILITGRPGIGKTTVIKKVIQKISDNVCGFYTEDYRDSKGKRKGFRIFTTEGKTEILADKELVSKYRVGSYGVNLEGFERSVIPLLERCLEDKNRIIVIDEIGKMELFSGKFVDIVKDIFEDENRTVIATIPLKDVHPVLRWIKDLPDSVVINISLKNRDLIPDRIVEMVQRSSSQRFDKS</sequence>